<dbReference type="GO" id="GO:0010181">
    <property type="term" value="F:FMN binding"/>
    <property type="evidence" value="ECO:0007669"/>
    <property type="project" value="InterPro"/>
</dbReference>
<reference evidence="4 5" key="1">
    <citation type="submission" date="2016-10" db="EMBL/GenBank/DDBJ databases">
        <authorList>
            <person name="de Groot N.N."/>
        </authorList>
    </citation>
    <scope>NUCLEOTIDE SEQUENCE [LARGE SCALE GENOMIC DNA]</scope>
    <source>
        <strain evidence="4 5">CGMCC 1.10210</strain>
    </source>
</reference>
<gene>
    <name evidence="4" type="ORF">SAMN04488059_12346</name>
</gene>
<dbReference type="Gene3D" id="2.30.110.10">
    <property type="entry name" value="Electron Transport, Fmn-binding Protein, Chain A"/>
    <property type="match status" value="1"/>
</dbReference>
<evidence type="ECO:0000256" key="1">
    <source>
        <dbReference type="ARBA" id="ARBA00008898"/>
    </source>
</evidence>
<proteinExistence type="inferred from homology"/>
<dbReference type="GO" id="GO:0042602">
    <property type="term" value="F:riboflavin reductase (NADPH) activity"/>
    <property type="evidence" value="ECO:0007669"/>
    <property type="project" value="TreeGrafter"/>
</dbReference>
<dbReference type="PANTHER" id="PTHR30466:SF11">
    <property type="entry name" value="FLAVIN-DEPENDENT MONOOXYGENASE, REDUCTASE SUBUNIT HSAB"/>
    <property type="match status" value="1"/>
</dbReference>
<organism evidence="4 5">
    <name type="scientific">Devosia psychrophila</name>
    <dbReference type="NCBI Taxonomy" id="728005"/>
    <lineage>
        <taxon>Bacteria</taxon>
        <taxon>Pseudomonadati</taxon>
        <taxon>Pseudomonadota</taxon>
        <taxon>Alphaproteobacteria</taxon>
        <taxon>Hyphomicrobiales</taxon>
        <taxon>Devosiaceae</taxon>
        <taxon>Devosia</taxon>
    </lineage>
</organism>
<dbReference type="PANTHER" id="PTHR30466">
    <property type="entry name" value="FLAVIN REDUCTASE"/>
    <property type="match status" value="1"/>
</dbReference>
<dbReference type="RefSeq" id="WP_244542429.1">
    <property type="nucleotide sequence ID" value="NZ_FOMB01000023.1"/>
</dbReference>
<evidence type="ECO:0000313" key="5">
    <source>
        <dbReference type="Proteomes" id="UP000182258"/>
    </source>
</evidence>
<evidence type="ECO:0000259" key="3">
    <source>
        <dbReference type="SMART" id="SM00903"/>
    </source>
</evidence>
<dbReference type="InterPro" id="IPR050268">
    <property type="entry name" value="NADH-dep_flavin_reductase"/>
</dbReference>
<comment type="similarity">
    <text evidence="1">Belongs to the non-flavoprotein flavin reductase family.</text>
</comment>
<dbReference type="InterPro" id="IPR002563">
    <property type="entry name" value="Flavin_Rdtase-like_dom"/>
</dbReference>
<dbReference type="SMART" id="SM00903">
    <property type="entry name" value="Flavin_Reduct"/>
    <property type="match status" value="1"/>
</dbReference>
<evidence type="ECO:0000313" key="4">
    <source>
        <dbReference type="EMBL" id="SFD14315.1"/>
    </source>
</evidence>
<evidence type="ECO:0000256" key="2">
    <source>
        <dbReference type="ARBA" id="ARBA00023002"/>
    </source>
</evidence>
<dbReference type="SUPFAM" id="SSF50475">
    <property type="entry name" value="FMN-binding split barrel"/>
    <property type="match status" value="1"/>
</dbReference>
<protein>
    <submittedName>
        <fullName evidence="4">NADH-FMN oxidoreductase RutF, flavin reductase (DIM6/NTAB) family</fullName>
    </submittedName>
</protein>
<dbReference type="STRING" id="728005.SAMN04488059_12346"/>
<dbReference type="Pfam" id="PF01613">
    <property type="entry name" value="Flavin_Reduct"/>
    <property type="match status" value="1"/>
</dbReference>
<sequence>MSIIDLANYMPSYHPSVDVPAFKHAMGRLAGAVSVITVGTGQARTGFTATSVSSFSIDPPTILVSLNKASSSWAAVLDAGSFAVNILANGQSDVADRFAGRGGIKGNDRYVGWDWDRLGSGTLGLAGAVSVIDCDLDEAIERHSHAILLGRVRSVETSTDVSPLLYWHGSYQNLAGV</sequence>
<dbReference type="AlphaFoldDB" id="A0A1I1PX01"/>
<accession>A0A1I1PX01</accession>
<keyword evidence="2" id="KW-0560">Oxidoreductase</keyword>
<dbReference type="EMBL" id="FOMB01000023">
    <property type="protein sequence ID" value="SFD14315.1"/>
    <property type="molecule type" value="Genomic_DNA"/>
</dbReference>
<dbReference type="InterPro" id="IPR012349">
    <property type="entry name" value="Split_barrel_FMN-bd"/>
</dbReference>
<feature type="domain" description="Flavin reductase like" evidence="3">
    <location>
        <begin position="26"/>
        <end position="173"/>
    </location>
</feature>
<name>A0A1I1PX01_9HYPH</name>
<dbReference type="Proteomes" id="UP000182258">
    <property type="component" value="Unassembled WGS sequence"/>
</dbReference>